<evidence type="ECO:0000313" key="7">
    <source>
        <dbReference type="EMBL" id="GJT83233.1"/>
    </source>
</evidence>
<dbReference type="PANTHER" id="PTHR31384">
    <property type="entry name" value="AUXIN RESPONSE FACTOR 4-RELATED"/>
    <property type="match status" value="1"/>
</dbReference>
<protein>
    <submittedName>
        <fullName evidence="7">Auxin response factor 19</fullName>
    </submittedName>
</protein>
<dbReference type="Gene3D" id="2.40.330.10">
    <property type="entry name" value="DNA-binding pseudobarrel domain"/>
    <property type="match status" value="1"/>
</dbReference>
<reference evidence="7" key="1">
    <citation type="journal article" date="2022" name="Int. J. Mol. Sci.">
        <title>Draft Genome of Tanacetum Coccineum: Genomic Comparison of Closely Related Tanacetum-Family Plants.</title>
        <authorList>
            <person name="Yamashiro T."/>
            <person name="Shiraishi A."/>
            <person name="Nakayama K."/>
            <person name="Satake H."/>
        </authorList>
    </citation>
    <scope>NUCLEOTIDE SEQUENCE</scope>
</reference>
<feature type="region of interest" description="Disordered" evidence="6">
    <location>
        <begin position="284"/>
        <end position="304"/>
    </location>
</feature>
<name>A0ABQ5H5S2_9ASTR</name>
<dbReference type="SUPFAM" id="SSF101936">
    <property type="entry name" value="DNA-binding pseudobarrel domain"/>
    <property type="match status" value="1"/>
</dbReference>
<keyword evidence="4" id="KW-0804">Transcription</keyword>
<feature type="compositionally biased region" description="Basic and acidic residues" evidence="6">
    <location>
        <begin position="294"/>
        <end position="304"/>
    </location>
</feature>
<keyword evidence="3" id="KW-0238">DNA-binding</keyword>
<gene>
    <name evidence="7" type="ORF">Tco_1057575</name>
</gene>
<comment type="subcellular location">
    <subcellularLocation>
        <location evidence="1">Nucleus</location>
    </subcellularLocation>
</comment>
<evidence type="ECO:0000256" key="6">
    <source>
        <dbReference type="SAM" id="MobiDB-lite"/>
    </source>
</evidence>
<keyword evidence="5" id="KW-0539">Nucleus</keyword>
<organism evidence="7 8">
    <name type="scientific">Tanacetum coccineum</name>
    <dbReference type="NCBI Taxonomy" id="301880"/>
    <lineage>
        <taxon>Eukaryota</taxon>
        <taxon>Viridiplantae</taxon>
        <taxon>Streptophyta</taxon>
        <taxon>Embryophyta</taxon>
        <taxon>Tracheophyta</taxon>
        <taxon>Spermatophyta</taxon>
        <taxon>Magnoliopsida</taxon>
        <taxon>eudicotyledons</taxon>
        <taxon>Gunneridae</taxon>
        <taxon>Pentapetalae</taxon>
        <taxon>asterids</taxon>
        <taxon>campanulids</taxon>
        <taxon>Asterales</taxon>
        <taxon>Asteraceae</taxon>
        <taxon>Asteroideae</taxon>
        <taxon>Anthemideae</taxon>
        <taxon>Anthemidinae</taxon>
        <taxon>Tanacetum</taxon>
    </lineage>
</organism>
<dbReference type="Proteomes" id="UP001151760">
    <property type="component" value="Unassembled WGS sequence"/>
</dbReference>
<evidence type="ECO:0000256" key="2">
    <source>
        <dbReference type="ARBA" id="ARBA00023015"/>
    </source>
</evidence>
<comment type="caution">
    <text evidence="7">The sequence shown here is derived from an EMBL/GenBank/DDBJ whole genome shotgun (WGS) entry which is preliminary data.</text>
</comment>
<proteinExistence type="predicted"/>
<dbReference type="InterPro" id="IPR044835">
    <property type="entry name" value="ARF_plant"/>
</dbReference>
<dbReference type="PANTHER" id="PTHR31384:SF21">
    <property type="entry name" value="AUXIN RESPONSE FACTOR 19"/>
    <property type="match status" value="1"/>
</dbReference>
<dbReference type="InterPro" id="IPR015300">
    <property type="entry name" value="DNA-bd_pseudobarrel_sf"/>
</dbReference>
<evidence type="ECO:0000256" key="4">
    <source>
        <dbReference type="ARBA" id="ARBA00023163"/>
    </source>
</evidence>
<evidence type="ECO:0000256" key="1">
    <source>
        <dbReference type="ARBA" id="ARBA00004123"/>
    </source>
</evidence>
<keyword evidence="2" id="KW-0805">Transcription regulation</keyword>
<accession>A0ABQ5H5S2</accession>
<evidence type="ECO:0000313" key="8">
    <source>
        <dbReference type="Proteomes" id="UP001151760"/>
    </source>
</evidence>
<keyword evidence="8" id="KW-1185">Reference proteome</keyword>
<evidence type="ECO:0000256" key="3">
    <source>
        <dbReference type="ARBA" id="ARBA00023125"/>
    </source>
</evidence>
<reference evidence="7" key="2">
    <citation type="submission" date="2022-01" db="EMBL/GenBank/DDBJ databases">
        <authorList>
            <person name="Yamashiro T."/>
            <person name="Shiraishi A."/>
            <person name="Satake H."/>
            <person name="Nakayama K."/>
        </authorList>
    </citation>
    <scope>NUCLEOTIDE SEQUENCE</scope>
</reference>
<dbReference type="EMBL" id="BQNB010019244">
    <property type="protein sequence ID" value="GJT83233.1"/>
    <property type="molecule type" value="Genomic_DNA"/>
</dbReference>
<evidence type="ECO:0000256" key="5">
    <source>
        <dbReference type="ARBA" id="ARBA00023242"/>
    </source>
</evidence>
<sequence>MNSQLWHACAGPMVSLPPVGSLVVYFPQGHKEQVAASMQKDTHNIPNYPNIPFKLICMLHNVTLHVYNQVAKTNEVYAQMILQYVNKEALLISDMGLKQNRQPSEFFCKTLTASDTITHGGFSVPLRAAEKIFHPSISQCNLQLRLWSLEICMTSLGLSDIFIEINKDEDVDNFKTKDVVAVEFVVETSWDCFSYFDLRLRISIMGETLSPDRVFDFLMDEPHPACDFFTPGPLPGEMGEPLGAEVDEPMVDPVIDELAEPIIEVEEQIVAQAMDMEGDLAMLFGDHDDYSDDDSVRPEDNQEV</sequence>